<dbReference type="Gene3D" id="3.40.50.720">
    <property type="entry name" value="NAD(P)-binding Rossmann-like Domain"/>
    <property type="match status" value="1"/>
</dbReference>
<evidence type="ECO:0000256" key="9">
    <source>
        <dbReference type="ARBA" id="ARBA00023277"/>
    </source>
</evidence>
<evidence type="ECO:0000256" key="3">
    <source>
        <dbReference type="ARBA" id="ARBA00004947"/>
    </source>
</evidence>
<dbReference type="UniPathway" id="UPA00214"/>
<comment type="pathway">
    <text evidence="3 10">Carbohydrate metabolism; galactose metabolism.</text>
</comment>
<dbReference type="GO" id="GO:0003978">
    <property type="term" value="F:UDP-glucose 4-epimerase activity"/>
    <property type="evidence" value="ECO:0007669"/>
    <property type="project" value="UniProtKB-UniRule"/>
</dbReference>
<comment type="cofactor">
    <cofactor evidence="2 10">
        <name>NAD(+)</name>
        <dbReference type="ChEBI" id="CHEBI:57540"/>
    </cofactor>
</comment>
<dbReference type="InterPro" id="IPR001509">
    <property type="entry name" value="Epimerase_deHydtase"/>
</dbReference>
<evidence type="ECO:0000256" key="6">
    <source>
        <dbReference type="ARBA" id="ARBA00018569"/>
    </source>
</evidence>
<proteinExistence type="inferred from homology"/>
<gene>
    <name evidence="12" type="ORF">FHS83_002419</name>
</gene>
<reference evidence="12 13" key="1">
    <citation type="submission" date="2020-03" db="EMBL/GenBank/DDBJ databases">
        <title>Genomic Encyclopedia of Type Strains, Phase IV (KMG-IV): sequencing the most valuable type-strain genomes for metagenomic binning, comparative biology and taxonomic classification.</title>
        <authorList>
            <person name="Goeker M."/>
        </authorList>
    </citation>
    <scope>NUCLEOTIDE SEQUENCE [LARGE SCALE GENOMIC DNA]</scope>
    <source>
        <strain evidence="12 13">DSM 19867</strain>
    </source>
</reference>
<keyword evidence="9 10" id="KW-0119">Carbohydrate metabolism</keyword>
<dbReference type="GO" id="GO:0006012">
    <property type="term" value="P:galactose metabolic process"/>
    <property type="evidence" value="ECO:0007669"/>
    <property type="project" value="UniProtKB-UniPathway"/>
</dbReference>
<keyword evidence="8 10" id="KW-0413">Isomerase</keyword>
<evidence type="ECO:0000313" key="12">
    <source>
        <dbReference type="EMBL" id="NIK89101.1"/>
    </source>
</evidence>
<dbReference type="PANTHER" id="PTHR43725:SF53">
    <property type="entry name" value="UDP-ARABINOSE 4-EPIMERASE 1"/>
    <property type="match status" value="1"/>
</dbReference>
<comment type="caution">
    <text evidence="12">The sequence shown here is derived from an EMBL/GenBank/DDBJ whole genome shotgun (WGS) entry which is preliminary data.</text>
</comment>
<accession>A0A846N194</accession>
<dbReference type="NCBIfam" id="TIGR01179">
    <property type="entry name" value="galE"/>
    <property type="match status" value="1"/>
</dbReference>
<dbReference type="AlphaFoldDB" id="A0A846N194"/>
<dbReference type="PANTHER" id="PTHR43725">
    <property type="entry name" value="UDP-GLUCOSE 4-EPIMERASE"/>
    <property type="match status" value="1"/>
</dbReference>
<evidence type="ECO:0000256" key="1">
    <source>
        <dbReference type="ARBA" id="ARBA00000083"/>
    </source>
</evidence>
<dbReference type="CDD" id="cd05247">
    <property type="entry name" value="UDP_G4E_1_SDR_e"/>
    <property type="match status" value="1"/>
</dbReference>
<comment type="similarity">
    <text evidence="4 10">Belongs to the NAD(P)-dependent epimerase/dehydratase family.</text>
</comment>
<evidence type="ECO:0000256" key="5">
    <source>
        <dbReference type="ARBA" id="ARBA00013189"/>
    </source>
</evidence>
<evidence type="ECO:0000256" key="8">
    <source>
        <dbReference type="ARBA" id="ARBA00023235"/>
    </source>
</evidence>
<organism evidence="12 13">
    <name type="scientific">Rhizomicrobium palustre</name>
    <dbReference type="NCBI Taxonomy" id="189966"/>
    <lineage>
        <taxon>Bacteria</taxon>
        <taxon>Pseudomonadati</taxon>
        <taxon>Pseudomonadota</taxon>
        <taxon>Alphaproteobacteria</taxon>
        <taxon>Micropepsales</taxon>
        <taxon>Micropepsaceae</taxon>
        <taxon>Rhizomicrobium</taxon>
    </lineage>
</organism>
<evidence type="ECO:0000259" key="11">
    <source>
        <dbReference type="Pfam" id="PF01370"/>
    </source>
</evidence>
<dbReference type="InterPro" id="IPR036291">
    <property type="entry name" value="NAD(P)-bd_dom_sf"/>
</dbReference>
<dbReference type="Pfam" id="PF01370">
    <property type="entry name" value="Epimerase"/>
    <property type="match status" value="1"/>
</dbReference>
<evidence type="ECO:0000256" key="7">
    <source>
        <dbReference type="ARBA" id="ARBA00023027"/>
    </source>
</evidence>
<evidence type="ECO:0000313" key="13">
    <source>
        <dbReference type="Proteomes" id="UP000570514"/>
    </source>
</evidence>
<dbReference type="RefSeq" id="WP_167083220.1">
    <property type="nucleotide sequence ID" value="NZ_BAAADC010000001.1"/>
</dbReference>
<comment type="subunit">
    <text evidence="10">Homodimer.</text>
</comment>
<dbReference type="SUPFAM" id="SSF51735">
    <property type="entry name" value="NAD(P)-binding Rossmann-fold domains"/>
    <property type="match status" value="1"/>
</dbReference>
<comment type="catalytic activity">
    <reaction evidence="1 10">
        <text>UDP-alpha-D-glucose = UDP-alpha-D-galactose</text>
        <dbReference type="Rhea" id="RHEA:22168"/>
        <dbReference type="ChEBI" id="CHEBI:58885"/>
        <dbReference type="ChEBI" id="CHEBI:66914"/>
        <dbReference type="EC" id="5.1.3.2"/>
    </reaction>
</comment>
<dbReference type="Gene3D" id="3.90.25.10">
    <property type="entry name" value="UDP-galactose 4-epimerase, domain 1"/>
    <property type="match status" value="1"/>
</dbReference>
<dbReference type="Proteomes" id="UP000570514">
    <property type="component" value="Unassembled WGS sequence"/>
</dbReference>
<dbReference type="InterPro" id="IPR005886">
    <property type="entry name" value="UDP_G4E"/>
</dbReference>
<protein>
    <recommendedName>
        <fullName evidence="6 10">UDP-glucose 4-epimerase</fullName>
        <ecNumber evidence="5 10">5.1.3.2</ecNumber>
    </recommendedName>
</protein>
<evidence type="ECO:0000256" key="2">
    <source>
        <dbReference type="ARBA" id="ARBA00001911"/>
    </source>
</evidence>
<name>A0A846N194_9PROT</name>
<keyword evidence="13" id="KW-1185">Reference proteome</keyword>
<dbReference type="EMBL" id="JAASRM010000001">
    <property type="protein sequence ID" value="NIK89101.1"/>
    <property type="molecule type" value="Genomic_DNA"/>
</dbReference>
<sequence length="346" mass="37135">MSTQPDTILISGGAGYIGSHVTHALNEAGFTTVVVDSLVKGNRFAAEKASHFRQGDIGDAAFIAAVCDEFKPAAALHFAAFIEVGESVQKPDMYFENNRDKAVVFFKTMASKGVGKVVFSSTAAVYGEPEIVPITEDSPWKPINPYGQSKLEAEMALREIAGVRSATLRYFNVAGGAPEAGLGETHVPETHLLPRLLLPLLDMPAEIQTGLGLKSGFKVFGTDYPTRDGTAVRDYIHVMDLADAHVLALKYLLAGGKTEIFNLGSGEGYSVNEIVAAARKVLSRPDYQPGTAPRRAGDPATLVADSTKARSVLGWAPHRGLEEMLSSAATWHQTETYINTIRQKVS</sequence>
<evidence type="ECO:0000256" key="10">
    <source>
        <dbReference type="RuleBase" id="RU366046"/>
    </source>
</evidence>
<feature type="domain" description="NAD-dependent epimerase/dehydratase" evidence="11">
    <location>
        <begin position="8"/>
        <end position="264"/>
    </location>
</feature>
<dbReference type="EC" id="5.1.3.2" evidence="5 10"/>
<evidence type="ECO:0000256" key="4">
    <source>
        <dbReference type="ARBA" id="ARBA00007637"/>
    </source>
</evidence>
<keyword evidence="7 10" id="KW-0520">NAD</keyword>